<dbReference type="CDD" id="cd07984">
    <property type="entry name" value="LPLAT_LABLAT-like"/>
    <property type="match status" value="1"/>
</dbReference>
<evidence type="ECO:0000313" key="7">
    <source>
        <dbReference type="EMBL" id="SEM43499.1"/>
    </source>
</evidence>
<dbReference type="InterPro" id="IPR004960">
    <property type="entry name" value="LipA_acyltrans"/>
</dbReference>
<keyword evidence="6 7" id="KW-0012">Acyltransferase</keyword>
<dbReference type="PANTHER" id="PTHR30606">
    <property type="entry name" value="LIPID A BIOSYNTHESIS LAUROYL ACYLTRANSFERASE"/>
    <property type="match status" value="1"/>
</dbReference>
<evidence type="ECO:0000256" key="4">
    <source>
        <dbReference type="ARBA" id="ARBA00022679"/>
    </source>
</evidence>
<dbReference type="GO" id="GO:0009247">
    <property type="term" value="P:glycolipid biosynthetic process"/>
    <property type="evidence" value="ECO:0007669"/>
    <property type="project" value="UniProtKB-ARBA"/>
</dbReference>
<dbReference type="Proteomes" id="UP000198744">
    <property type="component" value="Unassembled WGS sequence"/>
</dbReference>
<dbReference type="AlphaFoldDB" id="A0A1H7YE89"/>
<organism evidence="7 8">
    <name type="scientific">Syntrophus gentianae</name>
    <dbReference type="NCBI Taxonomy" id="43775"/>
    <lineage>
        <taxon>Bacteria</taxon>
        <taxon>Pseudomonadati</taxon>
        <taxon>Thermodesulfobacteriota</taxon>
        <taxon>Syntrophia</taxon>
        <taxon>Syntrophales</taxon>
        <taxon>Syntrophaceae</taxon>
        <taxon>Syntrophus</taxon>
    </lineage>
</organism>
<dbReference type="STRING" id="43775.SAMN04489760_11558"/>
<evidence type="ECO:0000256" key="1">
    <source>
        <dbReference type="ARBA" id="ARBA00004533"/>
    </source>
</evidence>
<keyword evidence="8" id="KW-1185">Reference proteome</keyword>
<sequence>MKTLFYRMLIFLSRGMGLWFFRFFSWWVATGFFLFSPGRVAVSVRFYRALCPDRGKFSALKQAWRQYHSFTSVFLDRILLMEEGRLTHTSEGLEFLNEAMERKTGGILLMSHFGNWEVAARLLHRKGMRLLLYLGKKHKEQIESAQKKSLEEQGVRVVAVDEEGGSPLDIVEGIRFLKEGGLVSLTGDRLWGREQRTVSVSFLGHEAVLPEAPYLLALLSGAPLFIFLAFRIGEGRYAFFLSPPIYVKATSRREREPAIREAAQAYARLLEAAVRRHPQEWYHFEPFLGTRLSDG</sequence>
<evidence type="ECO:0000313" key="8">
    <source>
        <dbReference type="Proteomes" id="UP000198744"/>
    </source>
</evidence>
<proteinExistence type="predicted"/>
<dbReference type="OrthoDB" id="9808633at2"/>
<dbReference type="GO" id="GO:0005886">
    <property type="term" value="C:plasma membrane"/>
    <property type="evidence" value="ECO:0007669"/>
    <property type="project" value="UniProtKB-SubCell"/>
</dbReference>
<evidence type="ECO:0000256" key="5">
    <source>
        <dbReference type="ARBA" id="ARBA00023136"/>
    </source>
</evidence>
<keyword evidence="4 7" id="KW-0808">Transferase</keyword>
<evidence type="ECO:0000256" key="6">
    <source>
        <dbReference type="ARBA" id="ARBA00023315"/>
    </source>
</evidence>
<name>A0A1H7YE89_9BACT</name>
<dbReference type="RefSeq" id="WP_093883729.1">
    <property type="nucleotide sequence ID" value="NZ_FOBS01000015.1"/>
</dbReference>
<dbReference type="PANTHER" id="PTHR30606:SF10">
    <property type="entry name" value="PHOSPHATIDYLINOSITOL MANNOSIDE ACYLTRANSFERASE"/>
    <property type="match status" value="1"/>
</dbReference>
<keyword evidence="5" id="KW-0472">Membrane</keyword>
<gene>
    <name evidence="7" type="ORF">SAMN04489760_11558</name>
</gene>
<accession>A0A1H7YE89</accession>
<dbReference type="Pfam" id="PF03279">
    <property type="entry name" value="Lip_A_acyltrans"/>
    <property type="match status" value="1"/>
</dbReference>
<dbReference type="EMBL" id="FOBS01000015">
    <property type="protein sequence ID" value="SEM43499.1"/>
    <property type="molecule type" value="Genomic_DNA"/>
</dbReference>
<dbReference type="GO" id="GO:0016746">
    <property type="term" value="F:acyltransferase activity"/>
    <property type="evidence" value="ECO:0007669"/>
    <property type="project" value="UniProtKB-KW"/>
</dbReference>
<evidence type="ECO:0000256" key="2">
    <source>
        <dbReference type="ARBA" id="ARBA00022475"/>
    </source>
</evidence>
<reference evidence="7 8" key="1">
    <citation type="submission" date="2016-10" db="EMBL/GenBank/DDBJ databases">
        <authorList>
            <person name="de Groot N.N."/>
        </authorList>
    </citation>
    <scope>NUCLEOTIDE SEQUENCE [LARGE SCALE GENOMIC DNA]</scope>
    <source>
        <strain evidence="7 8">DSM 8423</strain>
    </source>
</reference>
<protein>
    <submittedName>
        <fullName evidence="7">Lipid A biosynthesis acyltransferase</fullName>
    </submittedName>
</protein>
<keyword evidence="2" id="KW-1003">Cell membrane</keyword>
<keyword evidence="3" id="KW-0997">Cell inner membrane</keyword>
<comment type="subcellular location">
    <subcellularLocation>
        <location evidence="1">Cell inner membrane</location>
    </subcellularLocation>
</comment>
<evidence type="ECO:0000256" key="3">
    <source>
        <dbReference type="ARBA" id="ARBA00022519"/>
    </source>
</evidence>